<comment type="caution">
    <text evidence="1">The sequence shown here is derived from an EMBL/GenBank/DDBJ whole genome shotgun (WGS) entry which is preliminary data.</text>
</comment>
<proteinExistence type="predicted"/>
<gene>
    <name evidence="1" type="ORF">GLW01_06755</name>
</gene>
<sequence>MKREDIIDLHSHHRIDAARVIPAPSQSRKWILFFLETEGRSYFLLNENDDICQFQTVDEAIGELQALGFKWAVVRF</sequence>
<organism evidence="1 2">
    <name type="scientific">Vreelandella halophila</name>
    <dbReference type="NCBI Taxonomy" id="86177"/>
    <lineage>
        <taxon>Bacteria</taxon>
        <taxon>Pseudomonadati</taxon>
        <taxon>Pseudomonadota</taxon>
        <taxon>Gammaproteobacteria</taxon>
        <taxon>Oceanospirillales</taxon>
        <taxon>Halomonadaceae</taxon>
        <taxon>Vreelandella</taxon>
    </lineage>
</organism>
<dbReference type="OrthoDB" id="6941664at2"/>
<dbReference type="RefSeq" id="WP_151441684.1">
    <property type="nucleotide sequence ID" value="NZ_WMEX01000003.1"/>
</dbReference>
<reference evidence="1 2" key="1">
    <citation type="submission" date="2019-11" db="EMBL/GenBank/DDBJ databases">
        <title>Genome sequences of 17 halophilic strains isolated from different environments.</title>
        <authorList>
            <person name="Furrow R.E."/>
        </authorList>
    </citation>
    <scope>NUCLEOTIDE SEQUENCE [LARGE SCALE GENOMIC DNA]</scope>
    <source>
        <strain evidence="1 2">22507_15_FS</strain>
    </source>
</reference>
<protein>
    <submittedName>
        <fullName evidence="1">Uncharacterized protein</fullName>
    </submittedName>
</protein>
<dbReference type="EMBL" id="WMEX01000003">
    <property type="protein sequence ID" value="MYL26493.1"/>
    <property type="molecule type" value="Genomic_DNA"/>
</dbReference>
<accession>A0A9X4YC43</accession>
<keyword evidence="2" id="KW-1185">Reference proteome</keyword>
<dbReference type="AlphaFoldDB" id="A0A9X4YC43"/>
<name>A0A9X4YC43_9GAMM</name>
<evidence type="ECO:0000313" key="2">
    <source>
        <dbReference type="Proteomes" id="UP000460751"/>
    </source>
</evidence>
<evidence type="ECO:0000313" key="1">
    <source>
        <dbReference type="EMBL" id="MYL26493.1"/>
    </source>
</evidence>
<dbReference type="Proteomes" id="UP000460751">
    <property type="component" value="Unassembled WGS sequence"/>
</dbReference>